<dbReference type="AlphaFoldDB" id="A0A7L4ZIV4"/>
<protein>
    <recommendedName>
        <fullName evidence="4">DUF4369 domain-containing protein</fullName>
    </recommendedName>
</protein>
<dbReference type="Proteomes" id="UP000464657">
    <property type="component" value="Chromosome"/>
</dbReference>
<sequence>MKLILTIFLIGTLYSFAQTNVLDQDYYFVVKEKTIQFKQKKDSLFITNCSEIGKCDSLPKFSYLILRDSLVNDTTKVVFVKGQKYKHRNLEVHEKEITFISYENGRKAIKETYIKRKKEKTQFPILYPTSELALLKPISEISVAESKEIILEFKKYITSLDKNELDIDDYKIWEKFNDLVIQKGYTPIDAEREVGLKFQK</sequence>
<dbReference type="EMBL" id="CP019288">
    <property type="protein sequence ID" value="QHI36643.1"/>
    <property type="molecule type" value="Genomic_DNA"/>
</dbReference>
<dbReference type="KEGG" id="kan:IMCC3317_20060"/>
<dbReference type="RefSeq" id="WP_160129331.1">
    <property type="nucleotide sequence ID" value="NZ_CP019288.1"/>
</dbReference>
<evidence type="ECO:0000313" key="2">
    <source>
        <dbReference type="EMBL" id="QHI36643.1"/>
    </source>
</evidence>
<organism evidence="2 3">
    <name type="scientific">Kordia antarctica</name>
    <dbReference type="NCBI Taxonomy" id="1218801"/>
    <lineage>
        <taxon>Bacteria</taxon>
        <taxon>Pseudomonadati</taxon>
        <taxon>Bacteroidota</taxon>
        <taxon>Flavobacteriia</taxon>
        <taxon>Flavobacteriales</taxon>
        <taxon>Flavobacteriaceae</taxon>
        <taxon>Kordia</taxon>
    </lineage>
</organism>
<evidence type="ECO:0008006" key="4">
    <source>
        <dbReference type="Google" id="ProtNLM"/>
    </source>
</evidence>
<evidence type="ECO:0000256" key="1">
    <source>
        <dbReference type="SAM" id="SignalP"/>
    </source>
</evidence>
<name>A0A7L4ZIV4_9FLAO</name>
<feature type="signal peptide" evidence="1">
    <location>
        <begin position="1"/>
        <end position="17"/>
    </location>
</feature>
<feature type="chain" id="PRO_5029493454" description="DUF4369 domain-containing protein" evidence="1">
    <location>
        <begin position="18"/>
        <end position="200"/>
    </location>
</feature>
<reference evidence="2 3" key="1">
    <citation type="journal article" date="2013" name="Int. J. Syst. Evol. Microbiol.">
        <title>Kordia antarctica sp. nov., isolated from Antarctic seawater.</title>
        <authorList>
            <person name="Baek K."/>
            <person name="Choi A."/>
            <person name="Kang I."/>
            <person name="Lee K."/>
            <person name="Cho J.C."/>
        </authorList>
    </citation>
    <scope>NUCLEOTIDE SEQUENCE [LARGE SCALE GENOMIC DNA]</scope>
    <source>
        <strain evidence="2 3">IMCC3317</strain>
    </source>
</reference>
<keyword evidence="1" id="KW-0732">Signal</keyword>
<gene>
    <name evidence="2" type="ORF">IMCC3317_20060</name>
</gene>
<accession>A0A7L4ZIV4</accession>
<dbReference type="OrthoDB" id="1443915at2"/>
<evidence type="ECO:0000313" key="3">
    <source>
        <dbReference type="Proteomes" id="UP000464657"/>
    </source>
</evidence>
<keyword evidence="3" id="KW-1185">Reference proteome</keyword>
<proteinExistence type="predicted"/>